<proteinExistence type="predicted"/>
<name>A0ACC1NPR4_9HYPO</name>
<reference evidence="1" key="1">
    <citation type="submission" date="2022-08" db="EMBL/GenBank/DDBJ databases">
        <title>Genome Sequence of Lecanicillium fungicola.</title>
        <authorList>
            <person name="Buettner E."/>
        </authorList>
    </citation>
    <scope>NUCLEOTIDE SEQUENCE</scope>
    <source>
        <strain evidence="1">Babe33</strain>
    </source>
</reference>
<gene>
    <name evidence="1" type="ORF">NQ176_g2660</name>
</gene>
<evidence type="ECO:0000313" key="1">
    <source>
        <dbReference type="EMBL" id="KAJ2980409.1"/>
    </source>
</evidence>
<dbReference type="Proteomes" id="UP001143910">
    <property type="component" value="Unassembled WGS sequence"/>
</dbReference>
<dbReference type="EMBL" id="JANJQO010000201">
    <property type="protein sequence ID" value="KAJ2980409.1"/>
    <property type="molecule type" value="Genomic_DNA"/>
</dbReference>
<sequence length="496" mass="55419">MSIYIADKSTVQDNAKTIDALRANTAGINDESGDIDPKEERAFVWRLDLGLLVIGFLGYMFKYIDQTNISNAYVSGMKKELKLVGNDLNYFTTYFNIGYMIMLYPSCIIISHIGPSKWLPACELTWGVLTCCLSTVSTNKQVYGLRFLIGLFEGTAWPAYFTMISQWYMPHEVALRMSLYNMAQPAGAALSGAMQGALSKNLDGSLGRSGWRWAFILNGVCTIAIALFAFFLLPGYPERQNPLSKWYLKPRDIEIALSRNRRVGRKPQVGITVKGFIRSFSFWQVWAIAIAWAFGQNAQPAAYYNLWLKSLRNANGKAKYTVATINYLPIIGQAIQLVCEILFSGASDYFGKHLPFLLLHSVVNITSLVILLIQPSNQHLYMAGWYLNYVGAVATMLLCAWASVNMQSEPEVRTVLFATGTVMAYILSATIPLAAYPASQAPKWKIGAKVYLGFAIFSIFVYVGIYFGFAWEKKRKLRQVAGENTMAPSQVPERVA</sequence>
<accession>A0ACC1NPR4</accession>
<protein>
    <submittedName>
        <fullName evidence="1">Uncharacterized protein</fullName>
    </submittedName>
</protein>
<organism evidence="1 2">
    <name type="scientific">Zarea fungicola</name>
    <dbReference type="NCBI Taxonomy" id="93591"/>
    <lineage>
        <taxon>Eukaryota</taxon>
        <taxon>Fungi</taxon>
        <taxon>Dikarya</taxon>
        <taxon>Ascomycota</taxon>
        <taxon>Pezizomycotina</taxon>
        <taxon>Sordariomycetes</taxon>
        <taxon>Hypocreomycetidae</taxon>
        <taxon>Hypocreales</taxon>
        <taxon>Cordycipitaceae</taxon>
        <taxon>Zarea</taxon>
    </lineage>
</organism>
<evidence type="ECO:0000313" key="2">
    <source>
        <dbReference type="Proteomes" id="UP001143910"/>
    </source>
</evidence>
<keyword evidence="2" id="KW-1185">Reference proteome</keyword>
<comment type="caution">
    <text evidence="1">The sequence shown here is derived from an EMBL/GenBank/DDBJ whole genome shotgun (WGS) entry which is preliminary data.</text>
</comment>